<feature type="binding site" evidence="14">
    <location>
        <position position="171"/>
    </location>
    <ligand>
        <name>substrate</name>
    </ligand>
</feature>
<dbReference type="InterPro" id="IPR013520">
    <property type="entry name" value="Ribonucl_H"/>
</dbReference>
<comment type="cofactor">
    <cofactor evidence="15">
        <name>Mg(2+)</name>
        <dbReference type="ChEBI" id="CHEBI:18420"/>
    </cofactor>
    <text evidence="15">Binds 2 Mg(2+) ions per monomer.</text>
</comment>
<dbReference type="InterPro" id="IPR034747">
    <property type="entry name" value="EXOI_SH3"/>
</dbReference>
<evidence type="ECO:0000259" key="16">
    <source>
        <dbReference type="PROSITE" id="PS51784"/>
    </source>
</evidence>
<dbReference type="InterPro" id="IPR022894">
    <property type="entry name" value="Oligoribonuclease"/>
</dbReference>
<keyword evidence="4 13" id="KW-0540">Nuclease</keyword>
<keyword evidence="5 15" id="KW-0479">Metal-binding</keyword>
<organism evidence="18 19">
    <name type="scientific">Pseudidiomarina sediminum</name>
    <dbReference type="NCBI Taxonomy" id="431675"/>
    <lineage>
        <taxon>Bacteria</taxon>
        <taxon>Pseudomonadati</taxon>
        <taxon>Pseudomonadota</taxon>
        <taxon>Gammaproteobacteria</taxon>
        <taxon>Alteromonadales</taxon>
        <taxon>Idiomarinaceae</taxon>
        <taxon>Pseudidiomarina</taxon>
    </lineage>
</organism>
<name>A0A432Z7K8_9GAMM</name>
<dbReference type="PANTHER" id="PTHR11046:SF11">
    <property type="entry name" value="EXODEOXYRIBONUCLEASE I"/>
    <property type="match status" value="1"/>
</dbReference>
<evidence type="ECO:0000256" key="6">
    <source>
        <dbReference type="ARBA" id="ARBA00022763"/>
    </source>
</evidence>
<dbReference type="CDD" id="cd06138">
    <property type="entry name" value="ExoI_N"/>
    <property type="match status" value="1"/>
</dbReference>
<keyword evidence="9 15" id="KW-0460">Magnesium</keyword>
<feature type="binding site" evidence="15">
    <location>
        <position position="192"/>
    </location>
    <ligand>
        <name>Mg(2+)</name>
        <dbReference type="ChEBI" id="CHEBI:18420"/>
        <label>2</label>
    </ligand>
</feature>
<dbReference type="InterPro" id="IPR058561">
    <property type="entry name" value="Exonuc_1_C"/>
</dbReference>
<comment type="caution">
    <text evidence="18">The sequence shown here is derived from an EMBL/GenBank/DDBJ whole genome shotgun (WGS) entry which is preliminary data.</text>
</comment>
<evidence type="ECO:0000256" key="4">
    <source>
        <dbReference type="ARBA" id="ARBA00022722"/>
    </source>
</evidence>
<keyword evidence="11 13" id="KW-0234">DNA repair</keyword>
<evidence type="ECO:0000259" key="17">
    <source>
        <dbReference type="PROSITE" id="PS51785"/>
    </source>
</evidence>
<accession>A0A432Z7K8</accession>
<keyword evidence="6 13" id="KW-0227">DNA damage</keyword>
<dbReference type="InterPro" id="IPR023607">
    <property type="entry name" value="Exodeoxyribonuclease_I"/>
</dbReference>
<reference evidence="19" key="1">
    <citation type="journal article" date="2018" name="Front. Microbiol.">
        <title>Genome-Based Analysis Reveals the Taxonomy and Diversity of the Family Idiomarinaceae.</title>
        <authorList>
            <person name="Liu Y."/>
            <person name="Lai Q."/>
            <person name="Shao Z."/>
        </authorList>
    </citation>
    <scope>NUCLEOTIDE SEQUENCE [LARGE SCALE GENOMIC DNA]</scope>
    <source>
        <strain evidence="19">c121</strain>
    </source>
</reference>
<dbReference type="NCBIfam" id="NF008746">
    <property type="entry name" value="PRK11779.1"/>
    <property type="match status" value="1"/>
</dbReference>
<keyword evidence="8 13" id="KW-0269">Exonuclease</keyword>
<sequence length="490" mass="56563">MQPYSDNNAQQKKQETFYWHDYETWGASPQVDRPAQFAGLRTTLDFEPVGRPLTIYSQPTPDFLPHPRAVLVTGITPQHALKQGMNEAAFADKIEQQFSQPQTTIIGYNSVSFDDEVTRHLFYRNFIDPYAHTWQQNNSRWDLIDVVRACYALRPEGIQWPEGDDGRISMRLELLTKANGIDHGQAHDAMADVYATIAMAKLLKQAQPKLFDYAFNMRRKQALKPLIDLINFTPLAHIAGFYGVDNGYLSMIMPLGYNDDNPNAVIYWNLREDPRELMDLSVEQLIERRFAKREQREANGWNLYGAQQLMLNRCPFLAPKSVITTQVQQRWELPLATLLERAQWLAQQPELRERLLQSVASNSFAADDATQDPELQLYSGPFFSDQDRSAMAIIRATAPEQLAGLELNVSDVRIPEMLFRYRARNYPATLTDAELHRWRDFCQQRLLEPLPRALSAESFMQELEQCASEHADNERAQRLLNDLFRYVQSL</sequence>
<evidence type="ECO:0000256" key="11">
    <source>
        <dbReference type="ARBA" id="ARBA00023204"/>
    </source>
</evidence>
<dbReference type="RefSeq" id="WP_026862295.1">
    <property type="nucleotide sequence ID" value="NZ_PIQE01000001.1"/>
</dbReference>
<dbReference type="GO" id="GO:0003677">
    <property type="term" value="F:DNA binding"/>
    <property type="evidence" value="ECO:0007669"/>
    <property type="project" value="UniProtKB-KW"/>
</dbReference>
<comment type="catalytic activity">
    <reaction evidence="1 13">
        <text>Exonucleolytic cleavage in the 3'- to 5'-direction to yield nucleoside 5'-phosphates.</text>
        <dbReference type="EC" id="3.1.11.1"/>
    </reaction>
</comment>
<dbReference type="SUPFAM" id="SSF53098">
    <property type="entry name" value="Ribonuclease H-like"/>
    <property type="match status" value="1"/>
</dbReference>
<protein>
    <recommendedName>
        <fullName evidence="3 13">Exodeoxyribonuclease I</fullName>
        <ecNumber evidence="2 13">3.1.11.1</ecNumber>
    </recommendedName>
</protein>
<evidence type="ECO:0000256" key="10">
    <source>
        <dbReference type="ARBA" id="ARBA00023125"/>
    </source>
</evidence>
<dbReference type="GO" id="GO:0008310">
    <property type="term" value="F:single-stranded DNA 3'-5' DNA exonuclease activity"/>
    <property type="evidence" value="ECO:0007669"/>
    <property type="project" value="UniProtKB-EC"/>
</dbReference>
<dbReference type="InterPro" id="IPR036397">
    <property type="entry name" value="RNaseH_sf"/>
</dbReference>
<dbReference type="EC" id="3.1.11.1" evidence="2 13"/>
<evidence type="ECO:0000256" key="14">
    <source>
        <dbReference type="PIRSR" id="PIRSR000977-1"/>
    </source>
</evidence>
<feature type="domain" description="ExoI C-terminal" evidence="17">
    <location>
        <begin position="369"/>
        <end position="490"/>
    </location>
</feature>
<dbReference type="PROSITE" id="PS51785">
    <property type="entry name" value="EXOI_C"/>
    <property type="match status" value="1"/>
</dbReference>
<dbReference type="GO" id="GO:0006281">
    <property type="term" value="P:DNA repair"/>
    <property type="evidence" value="ECO:0007669"/>
    <property type="project" value="UniProtKB-KW"/>
</dbReference>
<dbReference type="PANTHER" id="PTHR11046">
    <property type="entry name" value="OLIGORIBONUCLEASE, MITOCHONDRIAL"/>
    <property type="match status" value="1"/>
</dbReference>
<dbReference type="Gene3D" id="1.20.1280.70">
    <property type="entry name" value="Exonuclease ExoI, domain 3"/>
    <property type="match status" value="1"/>
</dbReference>
<evidence type="ECO:0000256" key="15">
    <source>
        <dbReference type="PIRSR" id="PIRSR000977-2"/>
    </source>
</evidence>
<dbReference type="FunFam" id="1.20.1280.70:FF:000001">
    <property type="entry name" value="Exodeoxyribonuclease I"/>
    <property type="match status" value="1"/>
</dbReference>
<dbReference type="Gene3D" id="3.30.1520.20">
    <property type="entry name" value="Exonuclease ExoI, domain 2"/>
    <property type="match status" value="1"/>
</dbReference>
<dbReference type="PIRSF" id="PIRSF000977">
    <property type="entry name" value="Exodeoxyribonuclease_I"/>
    <property type="match status" value="1"/>
</dbReference>
<evidence type="ECO:0000313" key="18">
    <source>
        <dbReference type="EMBL" id="RUO73825.1"/>
    </source>
</evidence>
<dbReference type="InterPro" id="IPR012337">
    <property type="entry name" value="RNaseH-like_sf"/>
</dbReference>
<dbReference type="InterPro" id="IPR038649">
    <property type="entry name" value="EXOI_SH3_sf"/>
</dbReference>
<feature type="binding site" evidence="14">
    <location>
        <position position="23"/>
    </location>
    <ligand>
        <name>substrate</name>
    </ligand>
</feature>
<dbReference type="Pfam" id="PF26016">
    <property type="entry name" value="ExoI_C"/>
    <property type="match status" value="1"/>
</dbReference>
<feature type="domain" description="ExoI SH3-like" evidence="16">
    <location>
        <begin position="208"/>
        <end position="363"/>
    </location>
</feature>
<dbReference type="Pfam" id="PF00929">
    <property type="entry name" value="RNase_T"/>
    <property type="match status" value="1"/>
</dbReference>
<evidence type="ECO:0000313" key="19">
    <source>
        <dbReference type="Proteomes" id="UP000287022"/>
    </source>
</evidence>
<evidence type="ECO:0000256" key="3">
    <source>
        <dbReference type="ARBA" id="ARBA00019900"/>
    </source>
</evidence>
<keyword evidence="19" id="KW-1185">Reference proteome</keyword>
<feature type="binding site" evidence="15">
    <location>
        <position position="21"/>
    </location>
    <ligand>
        <name>Mg(2+)</name>
        <dbReference type="ChEBI" id="CHEBI:18420"/>
        <label>1</label>
    </ligand>
</feature>
<evidence type="ECO:0000256" key="5">
    <source>
        <dbReference type="ARBA" id="ARBA00022723"/>
    </source>
</evidence>
<dbReference type="AlphaFoldDB" id="A0A432Z7K8"/>
<dbReference type="Gene3D" id="1.10.287.1240">
    <property type="match status" value="1"/>
</dbReference>
<evidence type="ECO:0000256" key="13">
    <source>
        <dbReference type="PIRNR" id="PIRNR000977"/>
    </source>
</evidence>
<comment type="subunit">
    <text evidence="12">Monomer. Interacts with ssb (via C-terminus); this interaction stimulates the exonuclease activity by recruiting the enzyme to its substrate.</text>
</comment>
<feature type="binding site" evidence="15">
    <location>
        <position position="23"/>
    </location>
    <ligand>
        <name>Mg(2+)</name>
        <dbReference type="ChEBI" id="CHEBI:18420"/>
        <label>2</label>
    </ligand>
</feature>
<evidence type="ECO:0000256" key="7">
    <source>
        <dbReference type="ARBA" id="ARBA00022801"/>
    </source>
</evidence>
<keyword evidence="10" id="KW-0238">DNA-binding</keyword>
<evidence type="ECO:0000256" key="12">
    <source>
        <dbReference type="ARBA" id="ARBA00046792"/>
    </source>
</evidence>
<dbReference type="Proteomes" id="UP000287022">
    <property type="component" value="Unassembled WGS sequence"/>
</dbReference>
<dbReference type="GO" id="GO:0046872">
    <property type="term" value="F:metal ion binding"/>
    <property type="evidence" value="ECO:0007669"/>
    <property type="project" value="UniProtKB-KW"/>
</dbReference>
<proteinExistence type="predicted"/>
<evidence type="ECO:0000256" key="2">
    <source>
        <dbReference type="ARBA" id="ARBA00012108"/>
    </source>
</evidence>
<evidence type="ECO:0000256" key="8">
    <source>
        <dbReference type="ARBA" id="ARBA00022839"/>
    </source>
</evidence>
<dbReference type="Pfam" id="PF08411">
    <property type="entry name" value="ExoI_SH3"/>
    <property type="match status" value="1"/>
</dbReference>
<dbReference type="EMBL" id="PIQE01000001">
    <property type="protein sequence ID" value="RUO73825.1"/>
    <property type="molecule type" value="Genomic_DNA"/>
</dbReference>
<dbReference type="STRING" id="1122124.GCA_000423165_01357"/>
<evidence type="ECO:0000256" key="1">
    <source>
        <dbReference type="ARBA" id="ARBA00000563"/>
    </source>
</evidence>
<dbReference type="InterPro" id="IPR013620">
    <property type="entry name" value="Exonuc_1_SH3"/>
</dbReference>
<dbReference type="GO" id="GO:0000175">
    <property type="term" value="F:3'-5'-RNA exonuclease activity"/>
    <property type="evidence" value="ECO:0007669"/>
    <property type="project" value="InterPro"/>
</dbReference>
<evidence type="ECO:0000256" key="9">
    <source>
        <dbReference type="ARBA" id="ARBA00022842"/>
    </source>
</evidence>
<gene>
    <name evidence="18" type="ORF">CWI80_00200</name>
</gene>
<dbReference type="Gene3D" id="3.30.420.10">
    <property type="entry name" value="Ribonuclease H-like superfamily/Ribonuclease H"/>
    <property type="match status" value="1"/>
</dbReference>
<dbReference type="FunFam" id="3.30.420.10:FF:000033">
    <property type="entry name" value="Exodeoxyribonuclease I"/>
    <property type="match status" value="1"/>
</dbReference>
<dbReference type="PROSITE" id="PS51784">
    <property type="entry name" value="EXOI_SH3"/>
    <property type="match status" value="1"/>
</dbReference>
<keyword evidence="7 13" id="KW-0378">Hydrolase</keyword>